<comment type="caution">
    <text evidence="2">The sequence shown here is derived from an EMBL/GenBank/DDBJ whole genome shotgun (WGS) entry which is preliminary data.</text>
</comment>
<dbReference type="EMBL" id="JAGSGD010000001">
    <property type="protein sequence ID" value="MBR7618071.1"/>
    <property type="molecule type" value="Genomic_DNA"/>
</dbReference>
<organism evidence="2 3">
    <name type="scientific">Phenylobacterium glaciei</name>
    <dbReference type="NCBI Taxonomy" id="2803784"/>
    <lineage>
        <taxon>Bacteria</taxon>
        <taxon>Pseudomonadati</taxon>
        <taxon>Pseudomonadota</taxon>
        <taxon>Alphaproteobacteria</taxon>
        <taxon>Caulobacterales</taxon>
        <taxon>Caulobacteraceae</taxon>
        <taxon>Phenylobacterium</taxon>
    </lineage>
</organism>
<name>A0A941CZK6_9CAUL</name>
<dbReference type="SUPFAM" id="SSF51735">
    <property type="entry name" value="NAD(P)-binding Rossmann-fold domains"/>
    <property type="match status" value="1"/>
</dbReference>
<dbReference type="AlphaFoldDB" id="A0A941CZK6"/>
<evidence type="ECO:0000259" key="1">
    <source>
        <dbReference type="Pfam" id="PF13460"/>
    </source>
</evidence>
<proteinExistence type="predicted"/>
<dbReference type="InterPro" id="IPR051783">
    <property type="entry name" value="NAD(P)-dependent_oxidoreduct"/>
</dbReference>
<evidence type="ECO:0000313" key="2">
    <source>
        <dbReference type="EMBL" id="MBR7618071.1"/>
    </source>
</evidence>
<dbReference type="InterPro" id="IPR036291">
    <property type="entry name" value="NAD(P)-bd_dom_sf"/>
</dbReference>
<dbReference type="Gene3D" id="3.40.50.720">
    <property type="entry name" value="NAD(P)-binding Rossmann-like Domain"/>
    <property type="match status" value="1"/>
</dbReference>
<dbReference type="PANTHER" id="PTHR48079">
    <property type="entry name" value="PROTEIN YEEZ"/>
    <property type="match status" value="1"/>
</dbReference>
<feature type="domain" description="NAD(P)-binding" evidence="1">
    <location>
        <begin position="12"/>
        <end position="128"/>
    </location>
</feature>
<keyword evidence="3" id="KW-1185">Reference proteome</keyword>
<protein>
    <submittedName>
        <fullName evidence="2">NAD(P)H-binding protein</fullName>
    </submittedName>
</protein>
<evidence type="ECO:0000313" key="3">
    <source>
        <dbReference type="Proteomes" id="UP000622580"/>
    </source>
</evidence>
<dbReference type="PANTHER" id="PTHR48079:SF6">
    <property type="entry name" value="NAD(P)-BINDING DOMAIN-CONTAINING PROTEIN-RELATED"/>
    <property type="match status" value="1"/>
</dbReference>
<sequence length="325" mass="35036">MATSDKTALVIGATGSVGGEVAAVLLARGWTVRGLHRDPARAAREAVGLERIEWVKGDALSASDVTAAAQGVSVIVHAANPPGYRNWAGLLLPMMEASIAAAKSTGARILLPCNVYNYGPDAFPTLREDSPQNPKTRKGVIRVKMERRLATAGVRSLVVRAGDFFGPISGSSWLTEGIVAKDKPLRSVSYPGPRAIRHTWAYLPDLAETMARLAEIEATLPDVAMYNFGGHQLSGDEMVAALERVAGRRLPVKRIPWLAMRAVAPFVETLREMLEMRYLWENAVLLDNSRLVKTLGVEPHTPLETALKTALQGQGCLPMDQKAAA</sequence>
<dbReference type="Proteomes" id="UP000622580">
    <property type="component" value="Unassembled WGS sequence"/>
</dbReference>
<dbReference type="RefSeq" id="WP_215337803.1">
    <property type="nucleotide sequence ID" value="NZ_JAGSGD010000001.1"/>
</dbReference>
<dbReference type="Pfam" id="PF13460">
    <property type="entry name" value="NAD_binding_10"/>
    <property type="match status" value="1"/>
</dbReference>
<reference evidence="2" key="1">
    <citation type="submission" date="2021-04" db="EMBL/GenBank/DDBJ databases">
        <title>Draft genome assembly of strain Phenylobacterium sp. 20VBR1 using MiniION and Illumina platforms.</title>
        <authorList>
            <person name="Thomas F.A."/>
            <person name="Krishnan K.P."/>
            <person name="Sinha R.K."/>
        </authorList>
    </citation>
    <scope>NUCLEOTIDE SEQUENCE</scope>
    <source>
        <strain evidence="2">20VBR1</strain>
    </source>
</reference>
<gene>
    <name evidence="2" type="ORF">JKL49_01615</name>
</gene>
<dbReference type="InterPro" id="IPR016040">
    <property type="entry name" value="NAD(P)-bd_dom"/>
</dbReference>
<dbReference type="GO" id="GO:0004029">
    <property type="term" value="F:aldehyde dehydrogenase (NAD+) activity"/>
    <property type="evidence" value="ECO:0007669"/>
    <property type="project" value="TreeGrafter"/>
</dbReference>
<accession>A0A941CZK6</accession>
<dbReference type="GO" id="GO:0005737">
    <property type="term" value="C:cytoplasm"/>
    <property type="evidence" value="ECO:0007669"/>
    <property type="project" value="TreeGrafter"/>
</dbReference>